<keyword evidence="5" id="KW-0732">Signal</keyword>
<dbReference type="InterPro" id="IPR021774">
    <property type="entry name" value="CUPID"/>
</dbReference>
<dbReference type="Proteomes" id="UP000193380">
    <property type="component" value="Chromosome 2"/>
</dbReference>
<dbReference type="GO" id="GO:0005737">
    <property type="term" value="C:cytoplasm"/>
    <property type="evidence" value="ECO:0007669"/>
    <property type="project" value="UniProtKB-SubCell"/>
</dbReference>
<dbReference type="AlphaFoldDB" id="A0A060WKT0"/>
<evidence type="ECO:0000256" key="5">
    <source>
        <dbReference type="SAM" id="SignalP"/>
    </source>
</evidence>
<feature type="signal peptide" evidence="5">
    <location>
        <begin position="1"/>
        <end position="20"/>
    </location>
</feature>
<feature type="compositionally biased region" description="Low complexity" evidence="4">
    <location>
        <begin position="106"/>
        <end position="121"/>
    </location>
</feature>
<dbReference type="STRING" id="8022.A0A060WKT0"/>
<evidence type="ECO:0000259" key="6">
    <source>
        <dbReference type="Pfam" id="PF11819"/>
    </source>
</evidence>
<feature type="region of interest" description="Disordered" evidence="4">
    <location>
        <begin position="106"/>
        <end position="125"/>
    </location>
</feature>
<dbReference type="GO" id="GO:0090162">
    <property type="term" value="P:establishment of epithelial cell polarity"/>
    <property type="evidence" value="ECO:0007669"/>
    <property type="project" value="InterPro"/>
</dbReference>
<dbReference type="Pfam" id="PF11819">
    <property type="entry name" value="CUPID"/>
    <property type="match status" value="1"/>
</dbReference>
<dbReference type="InterPro" id="IPR047176">
    <property type="entry name" value="FRMD4A/B"/>
</dbReference>
<dbReference type="SUPFAM" id="SSF50729">
    <property type="entry name" value="PH domain-like"/>
    <property type="match status" value="1"/>
</dbReference>
<dbReference type="GO" id="GO:0005923">
    <property type="term" value="C:bicellular tight junction"/>
    <property type="evidence" value="ECO:0007669"/>
    <property type="project" value="TreeGrafter"/>
</dbReference>
<name>A0A060WKT0_ONCMY</name>
<dbReference type="PaxDb" id="8022-A0A060WKT0"/>
<feature type="domain" description="Cytohesin Ubiquitin Protein Inducing" evidence="6">
    <location>
        <begin position="97"/>
        <end position="201"/>
    </location>
</feature>
<dbReference type="GO" id="GO:0005912">
    <property type="term" value="C:adherens junction"/>
    <property type="evidence" value="ECO:0007669"/>
    <property type="project" value="TreeGrafter"/>
</dbReference>
<keyword evidence="2" id="KW-0963">Cytoplasm</keyword>
<keyword evidence="3" id="KW-0175">Coiled coil</keyword>
<dbReference type="PANTHER" id="PTHR46079">
    <property type="entry name" value="FERM DOMAIN-CONTAINING PROTEIN 4"/>
    <property type="match status" value="1"/>
</dbReference>
<evidence type="ECO:0000256" key="3">
    <source>
        <dbReference type="ARBA" id="ARBA00023054"/>
    </source>
</evidence>
<evidence type="ECO:0000256" key="1">
    <source>
        <dbReference type="ARBA" id="ARBA00004496"/>
    </source>
</evidence>
<evidence type="ECO:0000313" key="7">
    <source>
        <dbReference type="EMBL" id="CDQ67646.1"/>
    </source>
</evidence>
<comment type="subcellular location">
    <subcellularLocation>
        <location evidence="1">Cytoplasm</location>
    </subcellularLocation>
</comment>
<accession>A0A060WKT0</accession>
<dbReference type="EMBL" id="FR904591">
    <property type="protein sequence ID" value="CDQ67646.1"/>
    <property type="molecule type" value="Genomic_DNA"/>
</dbReference>
<feature type="chain" id="PRO_5001594950" description="Cytohesin Ubiquitin Protein Inducing domain-containing protein" evidence="5">
    <location>
        <begin position="21"/>
        <end position="272"/>
    </location>
</feature>
<sequence length="272" mass="30662">MFFNLLCVFSVPCVRLYCRASVTRRTFGHSGIAVHTWYACPALIKSIWAMAISQHQFYLDRKQSKSKIHAARSLSEIAIDLTETGTLKTSKLANMGSKGKIISGSSGSLLSSGSQESDSSQTAKKDMLAALRARQEALEETLKQRLEELKNICIREAELTGKLPKEYPLDPGEEPPTVRRKIGPAFKLDDHKIKPKREVREYTQTGTSVNPHESQLFPVVPFSSSKWVVFIWFEVILNPSFSLFFYLCRNIFSTATGLTKNSLSVPYHRKRL</sequence>
<evidence type="ECO:0000313" key="8">
    <source>
        <dbReference type="Proteomes" id="UP000193380"/>
    </source>
</evidence>
<evidence type="ECO:0000256" key="2">
    <source>
        <dbReference type="ARBA" id="ARBA00022490"/>
    </source>
</evidence>
<dbReference type="PANTHER" id="PTHR46079:SF3">
    <property type="entry name" value="FERM DOMAIN-CONTAINING PROTEIN 4A"/>
    <property type="match status" value="1"/>
</dbReference>
<evidence type="ECO:0000256" key="4">
    <source>
        <dbReference type="SAM" id="MobiDB-lite"/>
    </source>
</evidence>
<organism evidence="7 8">
    <name type="scientific">Oncorhynchus mykiss</name>
    <name type="common">Rainbow trout</name>
    <name type="synonym">Salmo gairdneri</name>
    <dbReference type="NCBI Taxonomy" id="8022"/>
    <lineage>
        <taxon>Eukaryota</taxon>
        <taxon>Metazoa</taxon>
        <taxon>Chordata</taxon>
        <taxon>Craniata</taxon>
        <taxon>Vertebrata</taxon>
        <taxon>Euteleostomi</taxon>
        <taxon>Actinopterygii</taxon>
        <taxon>Neopterygii</taxon>
        <taxon>Teleostei</taxon>
        <taxon>Protacanthopterygii</taxon>
        <taxon>Salmoniformes</taxon>
        <taxon>Salmonidae</taxon>
        <taxon>Salmoninae</taxon>
        <taxon>Oncorhynchus</taxon>
    </lineage>
</organism>
<gene>
    <name evidence="7" type="ORF">GSONMT00042685001</name>
</gene>
<proteinExistence type="predicted"/>
<reference evidence="7 8" key="1">
    <citation type="journal article" date="2014" name="Nat. Commun.">
        <title>The rainbow trout genome provides novel insights into evolution after whole-genome duplication in vertebrates.</title>
        <authorList>
            <person name="Berthelot C."/>
            <person name="Brunet F."/>
            <person name="Chalopin D."/>
            <person name="Juanchich A."/>
            <person name="Bernard M."/>
            <person name="Noel B."/>
            <person name="Bento P."/>
            <person name="Da Silva C."/>
            <person name="Labadie K."/>
            <person name="Alberti A."/>
            <person name="Aury J.M."/>
            <person name="Louis A."/>
            <person name="Dehais P."/>
            <person name="Bardou P."/>
            <person name="Montfort J."/>
            <person name="Klopp C."/>
            <person name="Cabau C."/>
            <person name="Gaspin C."/>
            <person name="Thorgaard G.H."/>
            <person name="Boussaha M."/>
            <person name="Quillet E."/>
            <person name="Guyomard R."/>
            <person name="Galiana D."/>
            <person name="Bobe J."/>
            <person name="Volff J.N."/>
            <person name="Genet C."/>
            <person name="Wincker P."/>
            <person name="Jaillon O."/>
            <person name="Roest Crollius H."/>
            <person name="Guiguen Y."/>
        </authorList>
    </citation>
    <scope>NUCLEOTIDE SEQUENCE [LARGE SCALE GENOMIC DNA]</scope>
</reference>
<protein>
    <recommendedName>
        <fullName evidence="6">Cytohesin Ubiquitin Protein Inducing domain-containing protein</fullName>
    </recommendedName>
</protein>